<evidence type="ECO:0000259" key="1">
    <source>
        <dbReference type="SMART" id="SM01321"/>
    </source>
</evidence>
<feature type="domain" description="Transposase IS200-like" evidence="1">
    <location>
        <begin position="21"/>
        <end position="172"/>
    </location>
</feature>
<dbReference type="AlphaFoldDB" id="A0A1J5I316"/>
<organism evidence="2 3">
    <name type="scientific">Candidatus Shapirobacteria bacterium CG2_30_35_20</name>
    <dbReference type="NCBI Taxonomy" id="1805376"/>
    <lineage>
        <taxon>Bacteria</taxon>
        <taxon>Candidatus Shapironibacteriota</taxon>
    </lineage>
</organism>
<gene>
    <name evidence="2" type="ORF">AUK05_00990</name>
</gene>
<dbReference type="InterPro" id="IPR036515">
    <property type="entry name" value="Transposase_17_sf"/>
</dbReference>
<comment type="caution">
    <text evidence="2">The sequence shown here is derived from an EMBL/GenBank/DDBJ whole genome shotgun (WGS) entry which is preliminary data.</text>
</comment>
<dbReference type="InterPro" id="IPR052715">
    <property type="entry name" value="RAYT_transposase"/>
</dbReference>
<reference evidence="2 3" key="1">
    <citation type="journal article" date="2016" name="Environ. Microbiol.">
        <title>Genomic resolution of a cold subsurface aquifer community provides metabolic insights for novel microbes adapted to high CO concentrations.</title>
        <authorList>
            <person name="Probst A.J."/>
            <person name="Castelle C.J."/>
            <person name="Singh A."/>
            <person name="Brown C.T."/>
            <person name="Anantharaman K."/>
            <person name="Sharon I."/>
            <person name="Hug L.A."/>
            <person name="Burstein D."/>
            <person name="Emerson J.B."/>
            <person name="Thomas B.C."/>
            <person name="Banfield J.F."/>
        </authorList>
    </citation>
    <scope>NUCLEOTIDE SEQUENCE [LARGE SCALE GENOMIC DNA]</scope>
    <source>
        <strain evidence="2">CG2_30_35_20</strain>
    </source>
</reference>
<evidence type="ECO:0000313" key="2">
    <source>
        <dbReference type="EMBL" id="OIP87543.1"/>
    </source>
</evidence>
<dbReference type="GO" id="GO:0043565">
    <property type="term" value="F:sequence-specific DNA binding"/>
    <property type="evidence" value="ECO:0007669"/>
    <property type="project" value="TreeGrafter"/>
</dbReference>
<dbReference type="PANTHER" id="PTHR36966:SF1">
    <property type="entry name" value="REP-ASSOCIATED TYROSINE TRANSPOSASE"/>
    <property type="match status" value="1"/>
</dbReference>
<dbReference type="InterPro" id="IPR002686">
    <property type="entry name" value="Transposase_17"/>
</dbReference>
<dbReference type="SUPFAM" id="SSF143422">
    <property type="entry name" value="Transposase IS200-like"/>
    <property type="match status" value="1"/>
</dbReference>
<dbReference type="SMART" id="SM01321">
    <property type="entry name" value="Y1_Tnp"/>
    <property type="match status" value="1"/>
</dbReference>
<dbReference type="STRING" id="1805376.AUK05_00990"/>
<evidence type="ECO:0000313" key="3">
    <source>
        <dbReference type="Proteomes" id="UP000182344"/>
    </source>
</evidence>
<protein>
    <recommendedName>
        <fullName evidence="1">Transposase IS200-like domain-containing protein</fullName>
    </recommendedName>
</protein>
<dbReference type="EMBL" id="MNZO01000015">
    <property type="protein sequence ID" value="OIP87543.1"/>
    <property type="molecule type" value="Genomic_DNA"/>
</dbReference>
<dbReference type="Proteomes" id="UP000182344">
    <property type="component" value="Unassembled WGS sequence"/>
</dbReference>
<dbReference type="GO" id="GO:0004803">
    <property type="term" value="F:transposase activity"/>
    <property type="evidence" value="ECO:0007669"/>
    <property type="project" value="InterPro"/>
</dbReference>
<name>A0A1J5I316_9BACT</name>
<accession>A0A1J5I316</accession>
<dbReference type="GO" id="GO:0006313">
    <property type="term" value="P:DNA transposition"/>
    <property type="evidence" value="ECO:0007669"/>
    <property type="project" value="InterPro"/>
</dbReference>
<proteinExistence type="predicted"/>
<dbReference type="PANTHER" id="PTHR36966">
    <property type="entry name" value="REP-ASSOCIATED TYROSINE TRANSPOSASE"/>
    <property type="match status" value="1"/>
</dbReference>
<dbReference type="Gene3D" id="3.30.70.1290">
    <property type="entry name" value="Transposase IS200-like"/>
    <property type="match status" value="1"/>
</dbReference>
<sequence length="189" mass="22334">MKRFSGRFIIKSNRVKNWDYSTPGNYFVTICTTDHDNCFGEIIDNKTQYTVQGKIAIDCLSKIEKHFENIKILESVVMPNHVHILFEVSEPRLKSVETHHGASLPIKYQSYHFHRLAMKSNQTIPKIISQYKSSVSRKIGHDVFFGWQPRYYDVIIRNEKQLLTVKNYIINNIKSWKKDIYFKVHAHEN</sequence>